<gene>
    <name evidence="1" type="ORF">VPK24_10515</name>
</gene>
<name>A0ABW7CA77_9CYAN</name>
<evidence type="ECO:0000313" key="1">
    <source>
        <dbReference type="EMBL" id="MFG3818068.1"/>
    </source>
</evidence>
<dbReference type="RefSeq" id="WP_393012959.1">
    <property type="nucleotide sequence ID" value="NZ_JAZAQF010000059.1"/>
</dbReference>
<protein>
    <submittedName>
        <fullName evidence="1">Uncharacterized protein</fullName>
    </submittedName>
</protein>
<sequence length="146" mass="16781">MAVDIDLFSDRNFQSTIRGYCNQLSWVISDLNSRRAILKFTANSGTTQTVFIIRHDDTLEFSCPSGLKFQSAQQVPGALSTYLLQENCKYKVGFWCIEEIDEKLVFSIMHNAEMTLLNSSHFRQIVLKLVNACDDFEQLTRKILMN</sequence>
<organism evidence="1 2">
    <name type="scientific">Limnothrix redekei LRLZ20PSL1</name>
    <dbReference type="NCBI Taxonomy" id="3112953"/>
    <lineage>
        <taxon>Bacteria</taxon>
        <taxon>Bacillati</taxon>
        <taxon>Cyanobacteriota</taxon>
        <taxon>Cyanophyceae</taxon>
        <taxon>Pseudanabaenales</taxon>
        <taxon>Pseudanabaenaceae</taxon>
        <taxon>Limnothrix</taxon>
    </lineage>
</organism>
<reference evidence="2" key="1">
    <citation type="journal article" date="2024" name="Algal Res.">
        <title>Biochemical, toxicological and genomic investigation of a high-biomass producing Limnothrix strain isolated from Italian shallow drinking water reservoir.</title>
        <authorList>
            <person name="Simonazzi M."/>
            <person name="Shishido T.K."/>
            <person name="Delbaje E."/>
            <person name="Wahlsten M."/>
            <person name="Fewer D.P."/>
            <person name="Sivonen K."/>
            <person name="Pezzolesi L."/>
            <person name="Pistocchi R."/>
        </authorList>
    </citation>
    <scope>NUCLEOTIDE SEQUENCE [LARGE SCALE GENOMIC DNA]</scope>
    <source>
        <strain evidence="2">LRLZ20PSL1</strain>
    </source>
</reference>
<comment type="caution">
    <text evidence="1">The sequence shown here is derived from an EMBL/GenBank/DDBJ whole genome shotgun (WGS) entry which is preliminary data.</text>
</comment>
<keyword evidence="2" id="KW-1185">Reference proteome</keyword>
<evidence type="ECO:0000313" key="2">
    <source>
        <dbReference type="Proteomes" id="UP001604335"/>
    </source>
</evidence>
<proteinExistence type="predicted"/>
<dbReference type="Proteomes" id="UP001604335">
    <property type="component" value="Unassembled WGS sequence"/>
</dbReference>
<accession>A0ABW7CA77</accession>
<dbReference type="EMBL" id="JAZAQF010000059">
    <property type="protein sequence ID" value="MFG3818068.1"/>
    <property type="molecule type" value="Genomic_DNA"/>
</dbReference>